<sequence length="215" mass="23602">MKKILTALALASAAFASTQAMAEDYPRVAMKTDLGTYVLELYPDKAPITVANFLEYVDSKFYDGTIYHRVIPGFVVQGGGLNFDFTVKETRDPIENESNNGLRNDYQTISMARTADPHSASSQFYINLQNNNSLNAAGSKPGYTVFGKVVEGMDIVEKIVDEPRGMHRAFPEAPNYAVRTLSATRVDAAFKPDNKPAAAKIPMQNSNVRDALVKP</sequence>
<dbReference type="AlphaFoldDB" id="A0A928V4B1"/>
<accession>A0A928V4B1</accession>
<dbReference type="PRINTS" id="PR00153">
    <property type="entry name" value="CSAPPISMRASE"/>
</dbReference>
<dbReference type="InterPro" id="IPR044665">
    <property type="entry name" value="E_coli_cyclophilin_A-like"/>
</dbReference>
<feature type="signal peptide" evidence="3">
    <location>
        <begin position="1"/>
        <end position="22"/>
    </location>
</feature>
<keyword evidence="1 3" id="KW-0697">Rotamase</keyword>
<evidence type="ECO:0000256" key="1">
    <source>
        <dbReference type="ARBA" id="ARBA00023110"/>
    </source>
</evidence>
<comment type="catalytic activity">
    <reaction evidence="3">
        <text>[protein]-peptidylproline (omega=180) = [protein]-peptidylproline (omega=0)</text>
        <dbReference type="Rhea" id="RHEA:16237"/>
        <dbReference type="Rhea" id="RHEA-COMP:10747"/>
        <dbReference type="Rhea" id="RHEA-COMP:10748"/>
        <dbReference type="ChEBI" id="CHEBI:83833"/>
        <dbReference type="ChEBI" id="CHEBI:83834"/>
        <dbReference type="EC" id="5.2.1.8"/>
    </reaction>
</comment>
<keyword evidence="6" id="KW-1185">Reference proteome</keyword>
<dbReference type="SUPFAM" id="SSF50891">
    <property type="entry name" value="Cyclophilin-like"/>
    <property type="match status" value="1"/>
</dbReference>
<evidence type="ECO:0000256" key="2">
    <source>
        <dbReference type="ARBA" id="ARBA00023235"/>
    </source>
</evidence>
<name>A0A928V4B1_9GAMM</name>
<dbReference type="PROSITE" id="PS50072">
    <property type="entry name" value="CSA_PPIASE_2"/>
    <property type="match status" value="1"/>
</dbReference>
<evidence type="ECO:0000259" key="4">
    <source>
        <dbReference type="PROSITE" id="PS50072"/>
    </source>
</evidence>
<evidence type="ECO:0000256" key="3">
    <source>
        <dbReference type="RuleBase" id="RU363019"/>
    </source>
</evidence>
<dbReference type="InterPro" id="IPR002130">
    <property type="entry name" value="Cyclophilin-type_PPIase_dom"/>
</dbReference>
<dbReference type="Proteomes" id="UP000652567">
    <property type="component" value="Unassembled WGS sequence"/>
</dbReference>
<feature type="chain" id="PRO_5038155141" description="Peptidyl-prolyl cis-trans isomerase" evidence="3">
    <location>
        <begin position="23"/>
        <end position="215"/>
    </location>
</feature>
<dbReference type="EMBL" id="PRDL01000001">
    <property type="protein sequence ID" value="MBE8717603.1"/>
    <property type="molecule type" value="Genomic_DNA"/>
</dbReference>
<evidence type="ECO:0000313" key="6">
    <source>
        <dbReference type="Proteomes" id="UP000652567"/>
    </source>
</evidence>
<comment type="caution">
    <text evidence="5">The sequence shown here is derived from an EMBL/GenBank/DDBJ whole genome shotgun (WGS) entry which is preliminary data.</text>
</comment>
<proteinExistence type="inferred from homology"/>
<evidence type="ECO:0000313" key="5">
    <source>
        <dbReference type="EMBL" id="MBE8717603.1"/>
    </source>
</evidence>
<feature type="domain" description="PPIase cyclophilin-type" evidence="4">
    <location>
        <begin position="32"/>
        <end position="185"/>
    </location>
</feature>
<dbReference type="Pfam" id="PF00160">
    <property type="entry name" value="Pro_isomerase"/>
    <property type="match status" value="1"/>
</dbReference>
<dbReference type="PANTHER" id="PTHR43246">
    <property type="entry name" value="PEPTIDYL-PROLYL CIS-TRANS ISOMERASE CYP38, CHLOROPLASTIC"/>
    <property type="match status" value="1"/>
</dbReference>
<gene>
    <name evidence="5" type="ORF">C4F51_10430</name>
</gene>
<dbReference type="EC" id="5.2.1.8" evidence="3"/>
<reference evidence="5" key="1">
    <citation type="submission" date="2018-07" db="EMBL/GenBank/DDBJ databases">
        <title>Genome assembly of strain Ka43.</title>
        <authorList>
            <person name="Kukolya J."/>
            <person name="Nagy I."/>
            <person name="Horvath B."/>
            <person name="Toth A."/>
        </authorList>
    </citation>
    <scope>NUCLEOTIDE SEQUENCE</scope>
    <source>
        <strain evidence="5">KB43</strain>
    </source>
</reference>
<dbReference type="RefSeq" id="WP_193909533.1">
    <property type="nucleotide sequence ID" value="NZ_PRDL01000001.1"/>
</dbReference>
<comment type="function">
    <text evidence="3">PPIases accelerate the folding of proteins. It catalyzes the cis-trans isomerization of proline imidic peptide bonds in oligopeptides.</text>
</comment>
<dbReference type="Gene3D" id="2.40.100.10">
    <property type="entry name" value="Cyclophilin-like"/>
    <property type="match status" value="1"/>
</dbReference>
<keyword evidence="2 3" id="KW-0413">Isomerase</keyword>
<protein>
    <recommendedName>
        <fullName evidence="3">Peptidyl-prolyl cis-trans isomerase</fullName>
        <shortName evidence="3">PPIase</shortName>
        <ecNumber evidence="3">5.2.1.8</ecNumber>
    </recommendedName>
</protein>
<keyword evidence="3" id="KW-0732">Signal</keyword>
<dbReference type="InterPro" id="IPR029000">
    <property type="entry name" value="Cyclophilin-like_dom_sf"/>
</dbReference>
<dbReference type="GO" id="GO:0003755">
    <property type="term" value="F:peptidyl-prolyl cis-trans isomerase activity"/>
    <property type="evidence" value="ECO:0007669"/>
    <property type="project" value="UniProtKB-UniRule"/>
</dbReference>
<organism evidence="5 6">
    <name type="scientific">Cellvibrio polysaccharolyticus</name>
    <dbReference type="NCBI Taxonomy" id="2082724"/>
    <lineage>
        <taxon>Bacteria</taxon>
        <taxon>Pseudomonadati</taxon>
        <taxon>Pseudomonadota</taxon>
        <taxon>Gammaproteobacteria</taxon>
        <taxon>Cellvibrionales</taxon>
        <taxon>Cellvibrionaceae</taxon>
        <taxon>Cellvibrio</taxon>
    </lineage>
</organism>
<comment type="similarity">
    <text evidence="3">Belongs to the cyclophilin-type PPIase family.</text>
</comment>